<dbReference type="EMBL" id="FOFD01000002">
    <property type="protein sequence ID" value="SEQ42898.1"/>
    <property type="molecule type" value="Genomic_DNA"/>
</dbReference>
<sequence length="159" mass="17125">MIERGSDRDRAISITVTHVLTIGITTILIAVLVTSAGTMLETETNRSGDAALETVGERIADEVGNVDQIAGENDDDVMMTTDHPRTLVNSQYTVELRKQCDAPLLDGTTDCVRLTARDTDAVAHVPVKTDADIRSSSASGGPIEIVYENGEIWIREGVQ</sequence>
<keyword evidence="1" id="KW-0812">Transmembrane</keyword>
<reference evidence="3" key="1">
    <citation type="submission" date="2016-10" db="EMBL/GenBank/DDBJ databases">
        <authorList>
            <person name="Varghese N."/>
            <person name="Submissions S."/>
        </authorList>
    </citation>
    <scope>NUCLEOTIDE SEQUENCE [LARGE SCALE GENOMIC DNA]</scope>
    <source>
        <strain evidence="3">DSM 25055</strain>
    </source>
</reference>
<evidence type="ECO:0000256" key="1">
    <source>
        <dbReference type="SAM" id="Phobius"/>
    </source>
</evidence>
<evidence type="ECO:0000313" key="2">
    <source>
        <dbReference type="EMBL" id="SEQ42898.1"/>
    </source>
</evidence>
<dbReference type="STRING" id="1186196.SAMN04489841_1716"/>
<dbReference type="Pfam" id="PF23928">
    <property type="entry name" value="DUF7266"/>
    <property type="match status" value="1"/>
</dbReference>
<keyword evidence="1" id="KW-1133">Transmembrane helix</keyword>
<accession>A0A1H9FZL2</accession>
<protein>
    <recommendedName>
        <fullName evidence="4">Flagellin N-terminal-like domain-containing protein</fullName>
    </recommendedName>
</protein>
<dbReference type="AlphaFoldDB" id="A0A1H9FZL2"/>
<gene>
    <name evidence="2" type="ORF">SAMN04489841_1716</name>
</gene>
<dbReference type="Proteomes" id="UP000199114">
    <property type="component" value="Unassembled WGS sequence"/>
</dbReference>
<keyword evidence="1" id="KW-0472">Membrane</keyword>
<evidence type="ECO:0008006" key="4">
    <source>
        <dbReference type="Google" id="ProtNLM"/>
    </source>
</evidence>
<organism evidence="2 3">
    <name type="scientific">Natrinema salaciae</name>
    <dbReference type="NCBI Taxonomy" id="1186196"/>
    <lineage>
        <taxon>Archaea</taxon>
        <taxon>Methanobacteriati</taxon>
        <taxon>Methanobacteriota</taxon>
        <taxon>Stenosarchaea group</taxon>
        <taxon>Halobacteria</taxon>
        <taxon>Halobacteriales</taxon>
        <taxon>Natrialbaceae</taxon>
        <taxon>Natrinema</taxon>
    </lineage>
</organism>
<name>A0A1H9FZL2_9EURY</name>
<keyword evidence="3" id="KW-1185">Reference proteome</keyword>
<proteinExistence type="predicted"/>
<evidence type="ECO:0000313" key="3">
    <source>
        <dbReference type="Proteomes" id="UP000199114"/>
    </source>
</evidence>
<feature type="transmembrane region" description="Helical" evidence="1">
    <location>
        <begin position="12"/>
        <end position="33"/>
    </location>
</feature>
<dbReference type="InterPro" id="IPR055690">
    <property type="entry name" value="DUF7266"/>
</dbReference>